<feature type="compositionally biased region" description="Basic and acidic residues" evidence="1">
    <location>
        <begin position="383"/>
        <end position="393"/>
    </location>
</feature>
<evidence type="ECO:0000313" key="4">
    <source>
        <dbReference type="Proteomes" id="UP000218209"/>
    </source>
</evidence>
<dbReference type="AlphaFoldDB" id="A0A1X6PC10"/>
<name>A0A1X6PC10_PORUM</name>
<evidence type="ECO:0000256" key="2">
    <source>
        <dbReference type="SAM" id="Phobius"/>
    </source>
</evidence>
<gene>
    <name evidence="3" type="ORF">BU14_0108s0008</name>
</gene>
<dbReference type="PANTHER" id="PTHR45023">
    <property type="match status" value="1"/>
</dbReference>
<keyword evidence="2" id="KW-0472">Membrane</keyword>
<evidence type="ECO:0000313" key="3">
    <source>
        <dbReference type="EMBL" id="OSX78459.1"/>
    </source>
</evidence>
<feature type="compositionally biased region" description="Basic residues" evidence="1">
    <location>
        <begin position="426"/>
        <end position="443"/>
    </location>
</feature>
<sequence length="710" mass="73965">MKYEWRSSSDRAIAAQSAHRQCGSCCALSSSRPAATAVVVVAPIVIAPIVVVPVVAAPVVETCIGRWIPEAHAAVWDFPTVMVKGSKWTAGEELSISYAFIARSERADVGTNMRSSQFFEGIRVDMLARRTQYPETMNDARYWHSRSVAAVRSRWLDVIAPECTKLSACYAVIARQHKTGCTDEDLTNMAIASYNHVTYIPDAPSSCGVFAQLSSWKILRHHPRFLAVFPTPPSTRPARPRSSVDVDGVPGAPPAVRSDGVRPSSPSSTGGGCRSAAQASGALDAPVAVGLPGPMPTGSKRIKDQAGLLAASASLAKRVKELAQASSSKGQTLKNMERSMFFNTSAMRNTQAARDFQQRTAARMLAEMAEEDRQAAARQADAAAERDREEGEAQRGGGGAPRRLTRRAPGGQGRGGGRGGCESQRRGRRRKRGECRRQRRRQRGGGGGMRRGMEDASHFEGEEARVAGGPAEFGGWAGARGFRGGGSSGAPPTDAGVLEYRGVGGGSFPLRPNAIQRFNGVSECEGGSEHIRRGGAGCGARSASAAAVVADDVRRAAAALPRDGGGSAATLPGCLGAGAPARAAAAGGGGGGGAATTARGGRGCCSRWGGGSGGGKSARVGGGAALRVLAAARRGVSPAASASRHRRRRRRIGQAPALPGRRRAATCALRPYAFLPDGRQSTAPSRSPPSTCLSGLSTWGRCRHTARTAT</sequence>
<keyword evidence="4" id="KW-1185">Reference proteome</keyword>
<protein>
    <recommendedName>
        <fullName evidence="5">No apical meristem-associated C-terminal domain-containing protein</fullName>
    </recommendedName>
</protein>
<feature type="region of interest" description="Disordered" evidence="1">
    <location>
        <begin position="637"/>
        <end position="663"/>
    </location>
</feature>
<evidence type="ECO:0008006" key="5">
    <source>
        <dbReference type="Google" id="ProtNLM"/>
    </source>
</evidence>
<feature type="transmembrane region" description="Helical" evidence="2">
    <location>
        <begin position="37"/>
        <end position="60"/>
    </location>
</feature>
<feature type="compositionally biased region" description="Basic residues" evidence="1">
    <location>
        <begin position="643"/>
        <end position="652"/>
    </location>
</feature>
<dbReference type="Proteomes" id="UP000218209">
    <property type="component" value="Unassembled WGS sequence"/>
</dbReference>
<feature type="region of interest" description="Disordered" evidence="1">
    <location>
        <begin position="368"/>
        <end position="459"/>
    </location>
</feature>
<proteinExistence type="predicted"/>
<feature type="region of interest" description="Disordered" evidence="1">
    <location>
        <begin position="231"/>
        <end position="279"/>
    </location>
</feature>
<keyword evidence="2" id="KW-0812">Transmembrane</keyword>
<keyword evidence="2" id="KW-1133">Transmembrane helix</keyword>
<dbReference type="EMBL" id="KV918812">
    <property type="protein sequence ID" value="OSX78459.1"/>
    <property type="molecule type" value="Genomic_DNA"/>
</dbReference>
<evidence type="ECO:0000256" key="1">
    <source>
        <dbReference type="SAM" id="MobiDB-lite"/>
    </source>
</evidence>
<reference evidence="3 4" key="1">
    <citation type="submission" date="2017-03" db="EMBL/GenBank/DDBJ databases">
        <title>WGS assembly of Porphyra umbilicalis.</title>
        <authorList>
            <person name="Brawley S.H."/>
            <person name="Blouin N.A."/>
            <person name="Ficko-Blean E."/>
            <person name="Wheeler G.L."/>
            <person name="Lohr M."/>
            <person name="Goodson H.V."/>
            <person name="Jenkins J.W."/>
            <person name="Blaby-Haas C.E."/>
            <person name="Helliwell K.E."/>
            <person name="Chan C."/>
            <person name="Marriage T."/>
            <person name="Bhattacharya D."/>
            <person name="Klein A.S."/>
            <person name="Badis Y."/>
            <person name="Brodie J."/>
            <person name="Cao Y."/>
            <person name="Collen J."/>
            <person name="Dittami S.M."/>
            <person name="Gachon C.M."/>
            <person name="Green B.R."/>
            <person name="Karpowicz S."/>
            <person name="Kim J.W."/>
            <person name="Kudahl U."/>
            <person name="Lin S."/>
            <person name="Michel G."/>
            <person name="Mittag M."/>
            <person name="Olson B.J."/>
            <person name="Pangilinan J."/>
            <person name="Peng Y."/>
            <person name="Qiu H."/>
            <person name="Shu S."/>
            <person name="Singer J.T."/>
            <person name="Smith A.G."/>
            <person name="Sprecher B.N."/>
            <person name="Wagner V."/>
            <person name="Wang W."/>
            <person name="Wang Z.-Y."/>
            <person name="Yan J."/>
            <person name="Yarish C."/>
            <person name="Zoeuner-Riek S."/>
            <person name="Zhuang Y."/>
            <person name="Zou Y."/>
            <person name="Lindquist E.A."/>
            <person name="Grimwood J."/>
            <person name="Barry K."/>
            <person name="Rokhsar D.S."/>
            <person name="Schmutz J."/>
            <person name="Stiller J.W."/>
            <person name="Grossman A.R."/>
            <person name="Prochnik S.E."/>
        </authorList>
    </citation>
    <scope>NUCLEOTIDE SEQUENCE [LARGE SCALE GENOMIC DNA]</scope>
    <source>
        <strain evidence="3">4086291</strain>
    </source>
</reference>
<accession>A0A1X6PC10</accession>
<feature type="compositionally biased region" description="Gly residues" evidence="1">
    <location>
        <begin position="410"/>
        <end position="420"/>
    </location>
</feature>
<organism evidence="3 4">
    <name type="scientific">Porphyra umbilicalis</name>
    <name type="common">Purple laver</name>
    <name type="synonym">Red alga</name>
    <dbReference type="NCBI Taxonomy" id="2786"/>
    <lineage>
        <taxon>Eukaryota</taxon>
        <taxon>Rhodophyta</taxon>
        <taxon>Bangiophyceae</taxon>
        <taxon>Bangiales</taxon>
        <taxon>Bangiaceae</taxon>
        <taxon>Porphyra</taxon>
    </lineage>
</organism>
<dbReference type="PANTHER" id="PTHR45023:SF4">
    <property type="entry name" value="GLYCINE-RICH PROTEIN-RELATED"/>
    <property type="match status" value="1"/>
</dbReference>